<dbReference type="EMBL" id="JABURY010000006">
    <property type="protein sequence ID" value="MBC9130382.1"/>
    <property type="molecule type" value="Genomic_DNA"/>
</dbReference>
<evidence type="ECO:0000313" key="2">
    <source>
        <dbReference type="EMBL" id="MBC9130382.1"/>
    </source>
</evidence>
<gene>
    <name evidence="2" type="ORF">FcAc13_03555</name>
</gene>
<sequence>MKLPFNKLLQWVMVIIISILITMPLYLNQLPAAFLLGPMLAGIIFGLNNATIVVSKSLFNLSQGVLGCLTAEAITANLLVNLVSYWQLAIIITFSTIFISIILGMLVCRFSSLPGSTAIWGIMPGGASAMVGICGDYGADPRLVALVQYLRVIFVVLMLALIAHYFSNESIVTSQPVELFPIPSINLIYTILIAIAGVCITNLIKFPSGRILLPMIFGAILQIHGVIQLETPQWLLMICSGTIGLSVGLRFNLTTIKLALKTLPIILLTIFIMLIFCYGQAYLLHYVMDIDYLTCFLATSPGGLDTSVIIALDTHSDLAVILPLQILRFFSVLVLGPSLARFLSTKLPL</sequence>
<name>A0ABR7QVY0_9GAMM</name>
<comment type="caution">
    <text evidence="2">The sequence shown here is derived from an EMBL/GenBank/DDBJ whole genome shotgun (WGS) entry which is preliminary data.</text>
</comment>
<evidence type="ECO:0000256" key="1">
    <source>
        <dbReference type="SAM" id="Phobius"/>
    </source>
</evidence>
<dbReference type="InterPro" id="IPR017516">
    <property type="entry name" value="AbrB_dup"/>
</dbReference>
<keyword evidence="1" id="KW-1133">Transmembrane helix</keyword>
<keyword evidence="3" id="KW-1185">Reference proteome</keyword>
<dbReference type="NCBIfam" id="TIGR03082">
    <property type="entry name" value="Gneg_AbrB_dup"/>
    <property type="match status" value="2"/>
</dbReference>
<keyword evidence="1" id="KW-0812">Transmembrane</keyword>
<dbReference type="PANTHER" id="PTHR38457">
    <property type="entry name" value="REGULATOR ABRB-RELATED"/>
    <property type="match status" value="1"/>
</dbReference>
<feature type="transmembrane region" description="Helical" evidence="1">
    <location>
        <begin position="326"/>
        <end position="343"/>
    </location>
</feature>
<feature type="transmembrane region" description="Helical" evidence="1">
    <location>
        <begin position="86"/>
        <end position="108"/>
    </location>
</feature>
<dbReference type="InterPro" id="IPR007820">
    <property type="entry name" value="AbrB_fam"/>
</dbReference>
<feature type="transmembrane region" description="Helical" evidence="1">
    <location>
        <begin position="211"/>
        <end position="227"/>
    </location>
</feature>
<dbReference type="Proteomes" id="UP000651208">
    <property type="component" value="Unassembled WGS sequence"/>
</dbReference>
<feature type="transmembrane region" description="Helical" evidence="1">
    <location>
        <begin position="187"/>
        <end position="204"/>
    </location>
</feature>
<dbReference type="Pfam" id="PF05145">
    <property type="entry name" value="AbrB"/>
    <property type="match status" value="1"/>
</dbReference>
<organism evidence="2 3">
    <name type="scientific">Frischella japonica</name>
    <dbReference type="NCBI Taxonomy" id="2741544"/>
    <lineage>
        <taxon>Bacteria</taxon>
        <taxon>Pseudomonadati</taxon>
        <taxon>Pseudomonadota</taxon>
        <taxon>Gammaproteobacteria</taxon>
        <taxon>Orbales</taxon>
        <taxon>Orbaceae</taxon>
        <taxon>Frischella</taxon>
    </lineage>
</organism>
<dbReference type="PIRSF" id="PIRSF038991">
    <property type="entry name" value="Protein_AbrB"/>
    <property type="match status" value="1"/>
</dbReference>
<accession>A0ABR7QVY0</accession>
<dbReference type="PANTHER" id="PTHR38457:SF1">
    <property type="entry name" value="REGULATOR ABRB-RELATED"/>
    <property type="match status" value="1"/>
</dbReference>
<keyword evidence="1" id="KW-0472">Membrane</keyword>
<feature type="transmembrane region" description="Helical" evidence="1">
    <location>
        <begin position="149"/>
        <end position="167"/>
    </location>
</feature>
<feature type="transmembrane region" description="Helical" evidence="1">
    <location>
        <begin position="233"/>
        <end position="253"/>
    </location>
</feature>
<feature type="transmembrane region" description="Helical" evidence="1">
    <location>
        <begin position="61"/>
        <end position="80"/>
    </location>
</feature>
<reference evidence="2 3" key="1">
    <citation type="submission" date="2020-06" db="EMBL/GenBank/DDBJ databases">
        <title>Frischella cerana isolated from Apis cerana gut homogenate.</title>
        <authorList>
            <person name="Wolter L.A."/>
            <person name="Suenami S."/>
            <person name="Miyazaki R."/>
        </authorList>
    </citation>
    <scope>NUCLEOTIDE SEQUENCE [LARGE SCALE GENOMIC DNA]</scope>
    <source>
        <strain evidence="2 3">Ac13</strain>
    </source>
</reference>
<protein>
    <submittedName>
        <fullName evidence="2">AbrB family transcriptional regulator</fullName>
    </submittedName>
</protein>
<feature type="transmembrane region" description="Helical" evidence="1">
    <location>
        <begin position="9"/>
        <end position="27"/>
    </location>
</feature>
<dbReference type="RefSeq" id="WP_187754805.1">
    <property type="nucleotide sequence ID" value="NZ_JABURY010000006.1"/>
</dbReference>
<feature type="transmembrane region" description="Helical" evidence="1">
    <location>
        <begin position="33"/>
        <end position="54"/>
    </location>
</feature>
<proteinExistence type="predicted"/>
<evidence type="ECO:0000313" key="3">
    <source>
        <dbReference type="Proteomes" id="UP000651208"/>
    </source>
</evidence>
<feature type="transmembrane region" description="Helical" evidence="1">
    <location>
        <begin position="265"/>
        <end position="284"/>
    </location>
</feature>